<evidence type="ECO:0000313" key="2">
    <source>
        <dbReference type="Proteomes" id="UP001150924"/>
    </source>
</evidence>
<sequence length="194" mass="21386">MTRAWTDLEGLRTGAPRQRRAYAVLRSLAIFERLGEFQPALAGTLPLPIHTEASDLDVLCEVHEPAAFVAACSAYATQPGFMTEQVLVRGVPSTIVRFAAEEFAVELFGQPQPVALQHGWRHLQVEARVLALASAGAVATITQWKREGLKTEPAFARWLQLTGDDPYLAVLALEELGDEALRRLVRRADATDRK</sequence>
<gene>
    <name evidence="1" type="ORF">OV079_07455</name>
</gene>
<dbReference type="EMBL" id="JAPNKE010000002">
    <property type="protein sequence ID" value="MCY1005410.1"/>
    <property type="molecule type" value="Genomic_DNA"/>
</dbReference>
<name>A0A9X3IW06_9BACT</name>
<evidence type="ECO:0000313" key="1">
    <source>
        <dbReference type="EMBL" id="MCY1005410.1"/>
    </source>
</evidence>
<dbReference type="Pfam" id="PF14091">
    <property type="entry name" value="DUF4269"/>
    <property type="match status" value="1"/>
</dbReference>
<dbReference type="Proteomes" id="UP001150924">
    <property type="component" value="Unassembled WGS sequence"/>
</dbReference>
<dbReference type="InterPro" id="IPR025365">
    <property type="entry name" value="DUF4269"/>
</dbReference>
<proteinExistence type="predicted"/>
<reference evidence="1" key="1">
    <citation type="submission" date="2022-11" db="EMBL/GenBank/DDBJ databases">
        <title>Minimal conservation of predation-associated metabolite biosynthetic gene clusters underscores biosynthetic potential of Myxococcota including descriptions for ten novel species: Archangium lansinium sp. nov., Myxococcus landrumus sp. nov., Nannocystis bai.</title>
        <authorList>
            <person name="Ahearne A."/>
            <person name="Stevens C."/>
            <person name="Phillips K."/>
        </authorList>
    </citation>
    <scope>NUCLEOTIDE SEQUENCE</scope>
    <source>
        <strain evidence="1">Na p29</strain>
    </source>
</reference>
<accession>A0A9X3IW06</accession>
<dbReference type="AlphaFoldDB" id="A0A9X3IW06"/>
<protein>
    <submittedName>
        <fullName evidence="1">DUF4269 domain-containing protein</fullName>
    </submittedName>
</protein>
<keyword evidence="2" id="KW-1185">Reference proteome</keyword>
<dbReference type="RefSeq" id="WP_267767083.1">
    <property type="nucleotide sequence ID" value="NZ_JAPNKE010000002.1"/>
</dbReference>
<comment type="caution">
    <text evidence="1">The sequence shown here is derived from an EMBL/GenBank/DDBJ whole genome shotgun (WGS) entry which is preliminary data.</text>
</comment>
<organism evidence="1 2">
    <name type="scientific">Nannocystis pusilla</name>
    <dbReference type="NCBI Taxonomy" id="889268"/>
    <lineage>
        <taxon>Bacteria</taxon>
        <taxon>Pseudomonadati</taxon>
        <taxon>Myxococcota</taxon>
        <taxon>Polyangia</taxon>
        <taxon>Nannocystales</taxon>
        <taxon>Nannocystaceae</taxon>
        <taxon>Nannocystis</taxon>
    </lineage>
</organism>